<evidence type="ECO:0000313" key="2">
    <source>
        <dbReference type="Proteomes" id="UP000008084"/>
    </source>
</evidence>
<dbReference type="Proteomes" id="UP000008084">
    <property type="component" value="Chromosome"/>
</dbReference>
<gene>
    <name evidence="1" type="ordered locus">Y11_24181</name>
</gene>
<reference evidence="1 2" key="1">
    <citation type="journal article" date="2011" name="J. Bacteriol.">
        <title>Complete genome sequence of Yersinia enterocolitica subsp. palearctica serogroup O:3.</title>
        <authorList>
            <person name="Batzilla J."/>
            <person name="Hoper D."/>
            <person name="Antonenka U."/>
            <person name="Heesemann J."/>
            <person name="Rakin A."/>
        </authorList>
    </citation>
    <scope>NUCLEOTIDE SEQUENCE [LARGE SCALE GENOMIC DNA]</scope>
    <source>
        <strain evidence="2">DSM 13030 / CIP 106945 / Y11</strain>
    </source>
</reference>
<sequence length="43" mass="4701">MFAGIIRGPDSHCKGNAIELLAINSTPISIWSENSHPYAIDFN</sequence>
<organism evidence="1 2">
    <name type="scientific">Yersinia enterocolitica subsp. palearctica serotype O:3 (strain DSM 13030 / CIP 106945 / Y11)</name>
    <dbReference type="NCBI Taxonomy" id="930944"/>
    <lineage>
        <taxon>Bacteria</taxon>
        <taxon>Pseudomonadati</taxon>
        <taxon>Pseudomonadota</taxon>
        <taxon>Gammaproteobacteria</taxon>
        <taxon>Enterobacterales</taxon>
        <taxon>Yersiniaceae</taxon>
        <taxon>Yersinia</taxon>
    </lineage>
</organism>
<name>A0A0H3NKY6_YERE1</name>
<dbReference type="AlphaFoldDB" id="A0A0H3NKY6"/>
<dbReference type="HOGENOM" id="CLU_3241698_0_0_6"/>
<dbReference type="EMBL" id="FR729477">
    <property type="protein sequence ID" value="CBY25763.1"/>
    <property type="molecule type" value="Genomic_DNA"/>
</dbReference>
<protein>
    <submittedName>
        <fullName evidence="1">Uncharacterized protein</fullName>
    </submittedName>
</protein>
<proteinExistence type="predicted"/>
<evidence type="ECO:0000313" key="1">
    <source>
        <dbReference type="EMBL" id="CBY25763.1"/>
    </source>
</evidence>
<dbReference type="KEGG" id="yey:Y11_24181"/>
<accession>A0A0H3NKY6</accession>
<dbReference type="PATRIC" id="fig|930944.6.peg.2401"/>